<dbReference type="EMBL" id="AP018203">
    <property type="protein sequence ID" value="BAY53249.1"/>
    <property type="molecule type" value="Genomic_DNA"/>
</dbReference>
<evidence type="ECO:0000256" key="1">
    <source>
        <dbReference type="SAM" id="Phobius"/>
    </source>
</evidence>
<name>A0A1Z4J910_LEPBY</name>
<dbReference type="AlphaFoldDB" id="A0A1Z4J910"/>
<feature type="transmembrane region" description="Helical" evidence="1">
    <location>
        <begin position="181"/>
        <end position="199"/>
    </location>
</feature>
<dbReference type="Pfam" id="PF03596">
    <property type="entry name" value="Cad"/>
    <property type="match status" value="1"/>
</dbReference>
<dbReference type="Proteomes" id="UP000217895">
    <property type="component" value="Chromosome"/>
</dbReference>
<evidence type="ECO:0000313" key="2">
    <source>
        <dbReference type="EMBL" id="BAY53249.1"/>
    </source>
</evidence>
<proteinExistence type="predicted"/>
<accession>A0A1Z4J910</accession>
<feature type="transmembrane region" description="Helical" evidence="1">
    <location>
        <begin position="48"/>
        <end position="68"/>
    </location>
</feature>
<dbReference type="InterPro" id="IPR004676">
    <property type="entry name" value="Cd-R_transporter"/>
</dbReference>
<evidence type="ECO:0000313" key="3">
    <source>
        <dbReference type="Proteomes" id="UP000217895"/>
    </source>
</evidence>
<reference evidence="2 3" key="1">
    <citation type="submission" date="2017-06" db="EMBL/GenBank/DDBJ databases">
        <title>Genome sequencing of cyanobaciteial culture collection at National Institute for Environmental Studies (NIES).</title>
        <authorList>
            <person name="Hirose Y."/>
            <person name="Shimura Y."/>
            <person name="Fujisawa T."/>
            <person name="Nakamura Y."/>
            <person name="Kawachi M."/>
        </authorList>
    </citation>
    <scope>NUCLEOTIDE SEQUENCE [LARGE SCALE GENOMIC DNA]</scope>
    <source>
        <strain evidence="2 3">NIES-2135</strain>
    </source>
</reference>
<keyword evidence="1" id="KW-0812">Transmembrane</keyword>
<feature type="transmembrane region" description="Helical" evidence="1">
    <location>
        <begin position="12"/>
        <end position="36"/>
    </location>
</feature>
<feature type="transmembrane region" description="Helical" evidence="1">
    <location>
        <begin position="211"/>
        <end position="228"/>
    </location>
</feature>
<feature type="transmembrane region" description="Helical" evidence="1">
    <location>
        <begin position="147"/>
        <end position="169"/>
    </location>
</feature>
<keyword evidence="3" id="KW-1185">Reference proteome</keyword>
<keyword evidence="1" id="KW-0472">Membrane</keyword>
<protein>
    <submittedName>
        <fullName evidence="2">Cadmium resistance transporter</fullName>
    </submittedName>
</protein>
<organism evidence="2 3">
    <name type="scientific">Leptolyngbya boryana NIES-2135</name>
    <dbReference type="NCBI Taxonomy" id="1973484"/>
    <lineage>
        <taxon>Bacteria</taxon>
        <taxon>Bacillati</taxon>
        <taxon>Cyanobacteriota</taxon>
        <taxon>Cyanophyceae</taxon>
        <taxon>Leptolyngbyales</taxon>
        <taxon>Leptolyngbyaceae</taxon>
        <taxon>Leptolyngbya group</taxon>
        <taxon>Leptolyngbya</taxon>
    </lineage>
</organism>
<gene>
    <name evidence="2" type="ORF">NIES2135_00510</name>
</gene>
<sequence length="252" mass="27323">MMNDFITAIPKGLAAFTATNLDDILILILFFSQVNGIFRRRHIVSGQYLGFAALVFASLPSFFGTVLFPRPWIGLLGLVPIAIGVNRLLNSGEEETEEELSEQSETSWVTNFLSPQTYSVAAVTFANGGDNIGIYVPLFASATWESLLAILAVFFSMVGVWCYAAYCLTCLPGVAQTLTRYGNQLVPFVLLGLGVLILIDSHTLEDRGLAVLALVISCMGLIHLLRLAKATSSKALLEKIPALYPSVKADEN</sequence>
<keyword evidence="1" id="KW-1133">Transmembrane helix</keyword>